<evidence type="ECO:0000313" key="2">
    <source>
        <dbReference type="EMBL" id="JAH85083.1"/>
    </source>
</evidence>
<dbReference type="AlphaFoldDB" id="A0A0E9W6I1"/>
<sequence length="72" mass="7837">MQPASDPHCCESCEVPELNTDLTDPQIKSWSRTQNRGFGENCYSASNAISSTKSHNRHSNSYSSSVAVPCTS</sequence>
<reference evidence="2" key="1">
    <citation type="submission" date="2014-11" db="EMBL/GenBank/DDBJ databases">
        <authorList>
            <person name="Amaro Gonzalez C."/>
        </authorList>
    </citation>
    <scope>NUCLEOTIDE SEQUENCE</scope>
</reference>
<feature type="region of interest" description="Disordered" evidence="1">
    <location>
        <begin position="51"/>
        <end position="72"/>
    </location>
</feature>
<evidence type="ECO:0000256" key="1">
    <source>
        <dbReference type="SAM" id="MobiDB-lite"/>
    </source>
</evidence>
<name>A0A0E9W6I1_ANGAN</name>
<dbReference type="EMBL" id="GBXM01023494">
    <property type="protein sequence ID" value="JAH85083.1"/>
    <property type="molecule type" value="Transcribed_RNA"/>
</dbReference>
<proteinExistence type="predicted"/>
<reference evidence="2" key="2">
    <citation type="journal article" date="2015" name="Fish Shellfish Immunol.">
        <title>Early steps in the European eel (Anguilla anguilla)-Vibrio vulnificus interaction in the gills: Role of the RtxA13 toxin.</title>
        <authorList>
            <person name="Callol A."/>
            <person name="Pajuelo D."/>
            <person name="Ebbesson L."/>
            <person name="Teles M."/>
            <person name="MacKenzie S."/>
            <person name="Amaro C."/>
        </authorList>
    </citation>
    <scope>NUCLEOTIDE SEQUENCE</scope>
</reference>
<organism evidence="2">
    <name type="scientific">Anguilla anguilla</name>
    <name type="common">European freshwater eel</name>
    <name type="synonym">Muraena anguilla</name>
    <dbReference type="NCBI Taxonomy" id="7936"/>
    <lineage>
        <taxon>Eukaryota</taxon>
        <taxon>Metazoa</taxon>
        <taxon>Chordata</taxon>
        <taxon>Craniata</taxon>
        <taxon>Vertebrata</taxon>
        <taxon>Euteleostomi</taxon>
        <taxon>Actinopterygii</taxon>
        <taxon>Neopterygii</taxon>
        <taxon>Teleostei</taxon>
        <taxon>Anguilliformes</taxon>
        <taxon>Anguillidae</taxon>
        <taxon>Anguilla</taxon>
    </lineage>
</organism>
<accession>A0A0E9W6I1</accession>
<protein>
    <submittedName>
        <fullName evidence="2">Uncharacterized protein</fullName>
    </submittedName>
</protein>